<accession>A0A1T4V523</accession>
<organism evidence="1 2">
    <name type="scientific">Enterovibrio nigricans DSM 22720</name>
    <dbReference type="NCBI Taxonomy" id="1121868"/>
    <lineage>
        <taxon>Bacteria</taxon>
        <taxon>Pseudomonadati</taxon>
        <taxon>Pseudomonadota</taxon>
        <taxon>Gammaproteobacteria</taxon>
        <taxon>Vibrionales</taxon>
        <taxon>Vibrionaceae</taxon>
        <taxon>Enterovibrio</taxon>
    </lineage>
</organism>
<keyword evidence="2" id="KW-1185">Reference proteome</keyword>
<sequence length="89" mass="9851">MTTFTLGRKTLVNRNSLEYEWVRLLVNEGNTESGVIGTIQRCFGGDIETASLFFKVAMGETSPGFLLTHLSLSDWASSHIQARVPETTD</sequence>
<name>A0A1T4V523_9GAMM</name>
<dbReference type="AlphaFoldDB" id="A0A1T4V523"/>
<dbReference type="RefSeq" id="WP_078753453.1">
    <property type="nucleotide sequence ID" value="NZ_FUXU01000048.1"/>
</dbReference>
<reference evidence="2" key="1">
    <citation type="submission" date="2017-02" db="EMBL/GenBank/DDBJ databases">
        <authorList>
            <person name="Varghese N."/>
            <person name="Submissions S."/>
        </authorList>
    </citation>
    <scope>NUCLEOTIDE SEQUENCE [LARGE SCALE GENOMIC DNA]</scope>
    <source>
        <strain evidence="2">DSM 22720</strain>
    </source>
</reference>
<evidence type="ECO:0000313" key="1">
    <source>
        <dbReference type="EMBL" id="SKA60059.1"/>
    </source>
</evidence>
<proteinExistence type="predicted"/>
<gene>
    <name evidence="1" type="ORF">SAMN02745132_03226</name>
</gene>
<protein>
    <submittedName>
        <fullName evidence="1">Uncharacterized protein</fullName>
    </submittedName>
</protein>
<dbReference type="EMBL" id="FUXU01000048">
    <property type="protein sequence ID" value="SKA60059.1"/>
    <property type="molecule type" value="Genomic_DNA"/>
</dbReference>
<dbReference type="Proteomes" id="UP000190162">
    <property type="component" value="Unassembled WGS sequence"/>
</dbReference>
<evidence type="ECO:0000313" key="2">
    <source>
        <dbReference type="Proteomes" id="UP000190162"/>
    </source>
</evidence>
<dbReference type="OrthoDB" id="5918144at2"/>